<keyword evidence="3" id="KW-0540">Nuclease</keyword>
<evidence type="ECO:0000256" key="4">
    <source>
        <dbReference type="ARBA" id="ARBA00022759"/>
    </source>
</evidence>
<evidence type="ECO:0000256" key="7">
    <source>
        <dbReference type="ARBA" id="ARBA00022839"/>
    </source>
</evidence>
<evidence type="ECO:0000256" key="5">
    <source>
        <dbReference type="ARBA" id="ARBA00022763"/>
    </source>
</evidence>
<evidence type="ECO:0000256" key="6">
    <source>
        <dbReference type="ARBA" id="ARBA00022801"/>
    </source>
</evidence>
<keyword evidence="10" id="KW-0539">Nucleus</keyword>
<keyword evidence="8" id="KW-0233">DNA recombination</keyword>
<comment type="similarity">
    <text evidence="2">Belongs to the DNA repair metallo-beta-lactamase (DRMBL) family.</text>
</comment>
<reference evidence="14" key="1">
    <citation type="submission" date="2023-10" db="EMBL/GenBank/DDBJ databases">
        <authorList>
            <person name="Chen Y."/>
            <person name="Shah S."/>
            <person name="Dougan E. K."/>
            <person name="Thang M."/>
            <person name="Chan C."/>
        </authorList>
    </citation>
    <scope>NUCLEOTIDE SEQUENCE [LARGE SCALE GENOMIC DNA]</scope>
</reference>
<organism evidence="14 15">
    <name type="scientific">Prorocentrum cordatum</name>
    <dbReference type="NCBI Taxonomy" id="2364126"/>
    <lineage>
        <taxon>Eukaryota</taxon>
        <taxon>Sar</taxon>
        <taxon>Alveolata</taxon>
        <taxon>Dinophyceae</taxon>
        <taxon>Prorocentrales</taxon>
        <taxon>Prorocentraceae</taxon>
        <taxon>Prorocentrum</taxon>
    </lineage>
</organism>
<feature type="domain" description="DNA repair metallo-beta-lactamase" evidence="13">
    <location>
        <begin position="248"/>
        <end position="326"/>
    </location>
</feature>
<dbReference type="Gene3D" id="3.40.50.12650">
    <property type="match status" value="1"/>
</dbReference>
<dbReference type="Proteomes" id="UP001189429">
    <property type="component" value="Unassembled WGS sequence"/>
</dbReference>
<evidence type="ECO:0000256" key="12">
    <source>
        <dbReference type="ARBA" id="ARBA00042677"/>
    </source>
</evidence>
<evidence type="ECO:0000313" key="15">
    <source>
        <dbReference type="Proteomes" id="UP001189429"/>
    </source>
</evidence>
<keyword evidence="6" id="KW-0378">Hydrolase</keyword>
<keyword evidence="5" id="KW-0227">DNA damage</keyword>
<dbReference type="SUPFAM" id="SSF56281">
    <property type="entry name" value="Metallo-hydrolase/oxidoreductase"/>
    <property type="match status" value="1"/>
</dbReference>
<dbReference type="InterPro" id="IPR011084">
    <property type="entry name" value="DRMBL"/>
</dbReference>
<dbReference type="InterPro" id="IPR036866">
    <property type="entry name" value="RibonucZ/Hydroxyglut_hydro"/>
</dbReference>
<keyword evidence="9" id="KW-0234">DNA repair</keyword>
<dbReference type="PANTHER" id="PTHR23240:SF8">
    <property type="entry name" value="PROTEIN ARTEMIS"/>
    <property type="match status" value="1"/>
</dbReference>
<evidence type="ECO:0000256" key="2">
    <source>
        <dbReference type="ARBA" id="ARBA00010304"/>
    </source>
</evidence>
<evidence type="ECO:0000256" key="1">
    <source>
        <dbReference type="ARBA" id="ARBA00004123"/>
    </source>
</evidence>
<protein>
    <recommendedName>
        <fullName evidence="11">Protein artemis</fullName>
    </recommendedName>
    <alternativeName>
        <fullName evidence="12">DNA cross-link repair 1C protein</fullName>
    </alternativeName>
</protein>
<evidence type="ECO:0000256" key="3">
    <source>
        <dbReference type="ARBA" id="ARBA00022722"/>
    </source>
</evidence>
<evidence type="ECO:0000256" key="11">
    <source>
        <dbReference type="ARBA" id="ARBA00039759"/>
    </source>
</evidence>
<keyword evidence="15" id="KW-1185">Reference proteome</keyword>
<name>A0ABN9XD04_9DINO</name>
<evidence type="ECO:0000313" key="14">
    <source>
        <dbReference type="EMBL" id="CAK0897466.1"/>
    </source>
</evidence>
<evidence type="ECO:0000259" key="13">
    <source>
        <dbReference type="Pfam" id="PF07522"/>
    </source>
</evidence>
<dbReference type="Gene3D" id="3.60.15.10">
    <property type="entry name" value="Ribonuclease Z/Hydroxyacylglutathione hydrolase-like"/>
    <property type="match status" value="1"/>
</dbReference>
<keyword evidence="4" id="KW-0255">Endonuclease</keyword>
<comment type="caution">
    <text evidence="14">The sequence shown here is derived from an EMBL/GenBank/DDBJ whole genome shotgun (WGS) entry which is preliminary data.</text>
</comment>
<evidence type="ECO:0000256" key="9">
    <source>
        <dbReference type="ARBA" id="ARBA00023204"/>
    </source>
</evidence>
<gene>
    <name evidence="14" type="ORF">PCOR1329_LOCUS75630</name>
</gene>
<dbReference type="Pfam" id="PF07522">
    <property type="entry name" value="DRMBL"/>
    <property type="match status" value="1"/>
</dbReference>
<sequence length="405" mass="43851">MRLDGAPIAVDSFSHLEAGVLFFCSHAHEDHLRGLHSGWDRGPVYCSPLTAGLLELRWPALGPLLRPLALGVVHRLAAESGEGRRDVEVMLVDANHVPGAVMFVFAGGFGTLLYTGDFRLHPDHAGLRDLPMLQSGLSRIFLDNTFCHPVFDHPAREAVVSKLLQVVAPRWPCILFVAVYSLGREPLLRDLAQRLGTRVLAPWQRIGSLTAAGILTGEFSEEPAGPLSTSINELRRLGQRGCVWVVKKNQLRAAVEHASSSGVPAFGVQPSGWSAVNSNAARDGPIFADEAADHDAACEDGVWELPYSDHCSFAELVQFLSFLPLAPVTFITPLPTKTSGKYSYDGVEGVNVLLQQTGVPAIAYAQRARPGTRGPRGGRGEGPLRLAPWRKRLVARARRVLPCPG</sequence>
<accession>A0ABN9XD04</accession>
<comment type="subcellular location">
    <subcellularLocation>
        <location evidence="1">Nucleus</location>
    </subcellularLocation>
</comment>
<dbReference type="PANTHER" id="PTHR23240">
    <property type="entry name" value="DNA CROSS-LINK REPAIR PROTEIN PSO2/SNM1-RELATED"/>
    <property type="match status" value="1"/>
</dbReference>
<evidence type="ECO:0000256" key="10">
    <source>
        <dbReference type="ARBA" id="ARBA00023242"/>
    </source>
</evidence>
<evidence type="ECO:0000256" key="8">
    <source>
        <dbReference type="ARBA" id="ARBA00023172"/>
    </source>
</evidence>
<proteinExistence type="inferred from homology"/>
<feature type="non-terminal residue" evidence="14">
    <location>
        <position position="405"/>
    </location>
</feature>
<keyword evidence="7" id="KW-0269">Exonuclease</keyword>
<dbReference type="EMBL" id="CAUYUJ010020337">
    <property type="protein sequence ID" value="CAK0897466.1"/>
    <property type="molecule type" value="Genomic_DNA"/>
</dbReference>